<evidence type="ECO:0000256" key="1">
    <source>
        <dbReference type="ARBA" id="ARBA00001954"/>
    </source>
</evidence>
<comment type="cofactor">
    <cofactor evidence="1">
        <name>Fe(2+)</name>
        <dbReference type="ChEBI" id="CHEBI:29033"/>
    </cofactor>
</comment>
<keyword evidence="5" id="KW-0560">Oxidoreductase</keyword>
<evidence type="ECO:0000256" key="2">
    <source>
        <dbReference type="ARBA" id="ARBA00006622"/>
    </source>
</evidence>
<evidence type="ECO:0000256" key="7">
    <source>
        <dbReference type="ARBA" id="ARBA00024284"/>
    </source>
</evidence>
<dbReference type="GO" id="GO:0046872">
    <property type="term" value="F:metal ion binding"/>
    <property type="evidence" value="ECO:0007669"/>
    <property type="project" value="UniProtKB-KW"/>
</dbReference>
<evidence type="ECO:0000256" key="5">
    <source>
        <dbReference type="ARBA" id="ARBA00023002"/>
    </source>
</evidence>
<keyword evidence="6" id="KW-0408">Iron</keyword>
<evidence type="ECO:0000313" key="9">
    <source>
        <dbReference type="Proteomes" id="UP001417504"/>
    </source>
</evidence>
<reference evidence="8 9" key="1">
    <citation type="submission" date="2024-01" db="EMBL/GenBank/DDBJ databases">
        <title>Genome assemblies of Stephania.</title>
        <authorList>
            <person name="Yang L."/>
        </authorList>
    </citation>
    <scope>NUCLEOTIDE SEQUENCE [LARGE SCALE GENOMIC DNA]</scope>
    <source>
        <strain evidence="8">QJT</strain>
        <tissue evidence="8">Leaf</tissue>
    </source>
</reference>
<dbReference type="InterPro" id="IPR014710">
    <property type="entry name" value="RmlC-like_jellyroll"/>
</dbReference>
<protein>
    <recommendedName>
        <fullName evidence="3">cysteine dioxygenase</fullName>
        <ecNumber evidence="3">1.13.11.20</ecNumber>
    </recommendedName>
</protein>
<dbReference type="EC" id="1.13.11.20" evidence="3"/>
<organism evidence="8 9">
    <name type="scientific">Stephania japonica</name>
    <dbReference type="NCBI Taxonomy" id="461633"/>
    <lineage>
        <taxon>Eukaryota</taxon>
        <taxon>Viridiplantae</taxon>
        <taxon>Streptophyta</taxon>
        <taxon>Embryophyta</taxon>
        <taxon>Tracheophyta</taxon>
        <taxon>Spermatophyta</taxon>
        <taxon>Magnoliopsida</taxon>
        <taxon>Ranunculales</taxon>
        <taxon>Menispermaceae</taxon>
        <taxon>Menispermoideae</taxon>
        <taxon>Cissampelideae</taxon>
        <taxon>Stephania</taxon>
    </lineage>
</organism>
<sequence length="246" mass="27418">MYTMEKAKIQKLYDACTSLFCSSRKQTPSFQQIQCLRNILDTIEGIDVGIDEISHHQFSSVVDSTHSSIDACHEHINGRDVEPEITYIHIYECDDFSIGVFCFTQGAKLPLHDHPGMTVLSKVLYGSLHIKAYDWLKMSSSHSKTVGFAKTVGDGVFESPCEASALFPTTGGNIHSLEALTPSAILDVLYPPYSEEFGRPSKYYSHTPMPSLPGYVILKEIDLPDDLVVRGEAYLGPQIITRFHKP</sequence>
<dbReference type="GO" id="GO:0070483">
    <property type="term" value="P:detection of hypoxia"/>
    <property type="evidence" value="ECO:0007669"/>
    <property type="project" value="UniProtKB-ARBA"/>
</dbReference>
<dbReference type="AlphaFoldDB" id="A0AAP0J9F4"/>
<evidence type="ECO:0000256" key="6">
    <source>
        <dbReference type="ARBA" id="ARBA00023004"/>
    </source>
</evidence>
<comment type="similarity">
    <text evidence="2">Belongs to the cysteine dioxygenase family.</text>
</comment>
<comment type="caution">
    <text evidence="8">The sequence shown here is derived from an EMBL/GenBank/DDBJ whole genome shotgun (WGS) entry which is preliminary data.</text>
</comment>
<dbReference type="Proteomes" id="UP001417504">
    <property type="component" value="Unassembled WGS sequence"/>
</dbReference>
<dbReference type="InterPro" id="IPR012864">
    <property type="entry name" value="PCO/ADO"/>
</dbReference>
<dbReference type="CDD" id="cd20289">
    <property type="entry name" value="cupin_ADO"/>
    <property type="match status" value="1"/>
</dbReference>
<evidence type="ECO:0000256" key="4">
    <source>
        <dbReference type="ARBA" id="ARBA00022723"/>
    </source>
</evidence>
<name>A0AAP0J9F4_9MAGN</name>
<dbReference type="SUPFAM" id="SSF51182">
    <property type="entry name" value="RmlC-like cupins"/>
    <property type="match status" value="1"/>
</dbReference>
<evidence type="ECO:0000313" key="8">
    <source>
        <dbReference type="EMBL" id="KAK9130107.1"/>
    </source>
</evidence>
<dbReference type="PANTHER" id="PTHR22966">
    <property type="entry name" value="2-AMINOETHANETHIOL DIOXYGENASE"/>
    <property type="match status" value="1"/>
</dbReference>
<dbReference type="PANTHER" id="PTHR22966:SF52">
    <property type="entry name" value="CYSTEINE DIOXYGENASE"/>
    <property type="match status" value="1"/>
</dbReference>
<dbReference type="Pfam" id="PF07847">
    <property type="entry name" value="PCO_ADO"/>
    <property type="match status" value="1"/>
</dbReference>
<dbReference type="InterPro" id="IPR011051">
    <property type="entry name" value="RmlC_Cupin_sf"/>
</dbReference>
<comment type="catalytic activity">
    <reaction evidence="7">
        <text>L-cysteine + O2 = 3-sulfino-L-alanine + H(+)</text>
        <dbReference type="Rhea" id="RHEA:20441"/>
        <dbReference type="ChEBI" id="CHEBI:15378"/>
        <dbReference type="ChEBI" id="CHEBI:15379"/>
        <dbReference type="ChEBI" id="CHEBI:35235"/>
        <dbReference type="ChEBI" id="CHEBI:61085"/>
        <dbReference type="EC" id="1.13.11.20"/>
    </reaction>
    <physiologicalReaction direction="left-to-right" evidence="7">
        <dbReference type="Rhea" id="RHEA:20442"/>
    </physiologicalReaction>
</comment>
<dbReference type="EMBL" id="JBBNAE010000004">
    <property type="protein sequence ID" value="KAK9130107.1"/>
    <property type="molecule type" value="Genomic_DNA"/>
</dbReference>
<evidence type="ECO:0000256" key="3">
    <source>
        <dbReference type="ARBA" id="ARBA00013133"/>
    </source>
</evidence>
<dbReference type="GO" id="GO:0017172">
    <property type="term" value="F:cysteine dioxygenase activity"/>
    <property type="evidence" value="ECO:0007669"/>
    <property type="project" value="UniProtKB-EC"/>
</dbReference>
<accession>A0AAP0J9F4</accession>
<keyword evidence="4" id="KW-0479">Metal-binding</keyword>
<keyword evidence="9" id="KW-1185">Reference proteome</keyword>
<proteinExistence type="inferred from homology"/>
<gene>
    <name evidence="8" type="ORF">Sjap_010594</name>
</gene>
<dbReference type="Gene3D" id="2.60.120.10">
    <property type="entry name" value="Jelly Rolls"/>
    <property type="match status" value="1"/>
</dbReference>